<feature type="transmembrane region" description="Helical" evidence="1">
    <location>
        <begin position="49"/>
        <end position="70"/>
    </location>
</feature>
<dbReference type="PANTHER" id="PTHR40547:SF1">
    <property type="entry name" value="SLL0298 PROTEIN"/>
    <property type="match status" value="1"/>
</dbReference>
<name>A0AA37RUL3_9GAMM</name>
<dbReference type="Proteomes" id="UP001161422">
    <property type="component" value="Unassembled WGS sequence"/>
</dbReference>
<keyword evidence="4" id="KW-1185">Reference proteome</keyword>
<protein>
    <submittedName>
        <fullName evidence="3">ATP-binding protein</fullName>
    </submittedName>
</protein>
<feature type="transmembrane region" description="Helical" evidence="1">
    <location>
        <begin position="103"/>
        <end position="127"/>
    </location>
</feature>
<comment type="caution">
    <text evidence="3">The sequence shown here is derived from an EMBL/GenBank/DDBJ whole genome shotgun (WGS) entry which is preliminary data.</text>
</comment>
<dbReference type="PANTHER" id="PTHR40547">
    <property type="entry name" value="SLL0298 PROTEIN"/>
    <property type="match status" value="1"/>
</dbReference>
<keyword evidence="1" id="KW-0812">Transmembrane</keyword>
<keyword evidence="1" id="KW-1133">Transmembrane helix</keyword>
<dbReference type="InterPro" id="IPR018639">
    <property type="entry name" value="DUF2062"/>
</dbReference>
<keyword evidence="3" id="KW-0067">ATP-binding</keyword>
<feature type="domain" description="DUF2062" evidence="2">
    <location>
        <begin position="2"/>
        <end position="132"/>
    </location>
</feature>
<evidence type="ECO:0000256" key="1">
    <source>
        <dbReference type="SAM" id="Phobius"/>
    </source>
</evidence>
<sequence>MNEPNLWHINRRSAAGALAVGLFMAWMPIPFQMVFAAGFAIFFQVNLPLSVVLVWITNPVTMPVMFYLAYKLGSILLGEEVDSYHFELSFSGLIESFSQMGPAFFLGCLVLGVLSAALGFGLGRLLWRYSVLFNRKKTLEKRRKQP</sequence>
<keyword evidence="1" id="KW-0472">Membrane</keyword>
<feature type="transmembrane region" description="Helical" evidence="1">
    <location>
        <begin position="20"/>
        <end position="42"/>
    </location>
</feature>
<keyword evidence="3" id="KW-0547">Nucleotide-binding</keyword>
<accession>A0AA37RUL3</accession>
<dbReference type="Pfam" id="PF09835">
    <property type="entry name" value="DUF2062"/>
    <property type="match status" value="1"/>
</dbReference>
<organism evidence="3 4">
    <name type="scientific">Paraferrimonas sedimenticola</name>
    <dbReference type="NCBI Taxonomy" id="375674"/>
    <lineage>
        <taxon>Bacteria</taxon>
        <taxon>Pseudomonadati</taxon>
        <taxon>Pseudomonadota</taxon>
        <taxon>Gammaproteobacteria</taxon>
        <taxon>Alteromonadales</taxon>
        <taxon>Ferrimonadaceae</taxon>
        <taxon>Paraferrimonas</taxon>
    </lineage>
</organism>
<dbReference type="EMBL" id="BSNC01000001">
    <property type="protein sequence ID" value="GLP94882.1"/>
    <property type="molecule type" value="Genomic_DNA"/>
</dbReference>
<reference evidence="3" key="2">
    <citation type="submission" date="2023-01" db="EMBL/GenBank/DDBJ databases">
        <title>Draft genome sequence of Paraferrimonas sedimenticola strain NBRC 101628.</title>
        <authorList>
            <person name="Sun Q."/>
            <person name="Mori K."/>
        </authorList>
    </citation>
    <scope>NUCLEOTIDE SEQUENCE</scope>
    <source>
        <strain evidence="3">NBRC 101628</strain>
    </source>
</reference>
<dbReference type="AlphaFoldDB" id="A0AA37RUL3"/>
<reference evidence="3" key="1">
    <citation type="journal article" date="2014" name="Int. J. Syst. Evol. Microbiol.">
        <title>Complete genome sequence of Corynebacterium casei LMG S-19264T (=DSM 44701T), isolated from a smear-ripened cheese.</title>
        <authorList>
            <consortium name="US DOE Joint Genome Institute (JGI-PGF)"/>
            <person name="Walter F."/>
            <person name="Albersmeier A."/>
            <person name="Kalinowski J."/>
            <person name="Ruckert C."/>
        </authorList>
    </citation>
    <scope>NUCLEOTIDE SEQUENCE</scope>
    <source>
        <strain evidence="3">NBRC 101628</strain>
    </source>
</reference>
<evidence type="ECO:0000259" key="2">
    <source>
        <dbReference type="Pfam" id="PF09835"/>
    </source>
</evidence>
<proteinExistence type="predicted"/>
<evidence type="ECO:0000313" key="3">
    <source>
        <dbReference type="EMBL" id="GLP94882.1"/>
    </source>
</evidence>
<dbReference type="GO" id="GO:0005524">
    <property type="term" value="F:ATP binding"/>
    <property type="evidence" value="ECO:0007669"/>
    <property type="project" value="UniProtKB-KW"/>
</dbReference>
<gene>
    <name evidence="3" type="ORF">GCM10007895_01880</name>
</gene>
<evidence type="ECO:0000313" key="4">
    <source>
        <dbReference type="Proteomes" id="UP001161422"/>
    </source>
</evidence>